<name>A0A2K3DPD5_CHLRE</name>
<evidence type="ECO:0000313" key="2">
    <source>
        <dbReference type="EMBL" id="PNW82403.1"/>
    </source>
</evidence>
<dbReference type="AlphaFoldDB" id="A0A2K3DPD5"/>
<organism evidence="2 3">
    <name type="scientific">Chlamydomonas reinhardtii</name>
    <name type="common">Chlamydomonas smithii</name>
    <dbReference type="NCBI Taxonomy" id="3055"/>
    <lineage>
        <taxon>Eukaryota</taxon>
        <taxon>Viridiplantae</taxon>
        <taxon>Chlorophyta</taxon>
        <taxon>core chlorophytes</taxon>
        <taxon>Chlorophyceae</taxon>
        <taxon>CS clade</taxon>
        <taxon>Chlamydomonadales</taxon>
        <taxon>Chlamydomonadaceae</taxon>
        <taxon>Chlamydomonas</taxon>
    </lineage>
</organism>
<accession>A0A2K3DPD5</accession>
<dbReference type="GeneID" id="66053738"/>
<proteinExistence type="predicted"/>
<gene>
    <name evidence="2" type="ORF">CHLRE_06g278288v5</name>
</gene>
<feature type="compositionally biased region" description="Low complexity" evidence="1">
    <location>
        <begin position="1"/>
        <end position="13"/>
    </location>
</feature>
<evidence type="ECO:0000256" key="1">
    <source>
        <dbReference type="SAM" id="MobiDB-lite"/>
    </source>
</evidence>
<dbReference type="Proteomes" id="UP000006906">
    <property type="component" value="Chromosome 6"/>
</dbReference>
<dbReference type="Gramene" id="PNW82403">
    <property type="protein sequence ID" value="PNW82403"/>
    <property type="gene ID" value="CHLRE_06g278288v5"/>
</dbReference>
<dbReference type="KEGG" id="cre:CHLRE_06g278288v5"/>
<feature type="region of interest" description="Disordered" evidence="1">
    <location>
        <begin position="1"/>
        <end position="27"/>
    </location>
</feature>
<sequence>MGSCAPAAGSSACRWNQSGKDRVRDQRPRLERRAQAVDIHCQQPKLCQDGGTAGRHAADGPVRYGGALVTEVGEEAATKRIAAKLRPLIPLHICAAVLWRPRLGRRLGHCPPRSSTLAPRPAAPTSLLSPGRPPSGHVRRRAFFF</sequence>
<keyword evidence="3" id="KW-1185">Reference proteome</keyword>
<protein>
    <submittedName>
        <fullName evidence="2">Uncharacterized protein</fullName>
    </submittedName>
</protein>
<evidence type="ECO:0000313" key="3">
    <source>
        <dbReference type="Proteomes" id="UP000006906"/>
    </source>
</evidence>
<dbReference type="EMBL" id="CM008967">
    <property type="protein sequence ID" value="PNW82403.1"/>
    <property type="molecule type" value="Genomic_DNA"/>
</dbReference>
<dbReference type="RefSeq" id="XP_042923907.1">
    <property type="nucleotide sequence ID" value="XM_043063204.1"/>
</dbReference>
<feature type="region of interest" description="Disordered" evidence="1">
    <location>
        <begin position="110"/>
        <end position="135"/>
    </location>
</feature>
<dbReference type="InParanoid" id="A0A2K3DPD5"/>
<reference evidence="2 3" key="1">
    <citation type="journal article" date="2007" name="Science">
        <title>The Chlamydomonas genome reveals the evolution of key animal and plant functions.</title>
        <authorList>
            <person name="Merchant S.S."/>
            <person name="Prochnik S.E."/>
            <person name="Vallon O."/>
            <person name="Harris E.H."/>
            <person name="Karpowicz S.J."/>
            <person name="Witman G.B."/>
            <person name="Terry A."/>
            <person name="Salamov A."/>
            <person name="Fritz-Laylin L.K."/>
            <person name="Marechal-Drouard L."/>
            <person name="Marshall W.F."/>
            <person name="Qu L.H."/>
            <person name="Nelson D.R."/>
            <person name="Sanderfoot A.A."/>
            <person name="Spalding M.H."/>
            <person name="Kapitonov V.V."/>
            <person name="Ren Q."/>
            <person name="Ferris P."/>
            <person name="Lindquist E."/>
            <person name="Shapiro H."/>
            <person name="Lucas S.M."/>
            <person name="Grimwood J."/>
            <person name="Schmutz J."/>
            <person name="Cardol P."/>
            <person name="Cerutti H."/>
            <person name="Chanfreau G."/>
            <person name="Chen C.L."/>
            <person name="Cognat V."/>
            <person name="Croft M.T."/>
            <person name="Dent R."/>
            <person name="Dutcher S."/>
            <person name="Fernandez E."/>
            <person name="Fukuzawa H."/>
            <person name="Gonzalez-Ballester D."/>
            <person name="Gonzalez-Halphen D."/>
            <person name="Hallmann A."/>
            <person name="Hanikenne M."/>
            <person name="Hippler M."/>
            <person name="Inwood W."/>
            <person name="Jabbari K."/>
            <person name="Kalanon M."/>
            <person name="Kuras R."/>
            <person name="Lefebvre P.A."/>
            <person name="Lemaire S.D."/>
            <person name="Lobanov A.V."/>
            <person name="Lohr M."/>
            <person name="Manuell A."/>
            <person name="Meier I."/>
            <person name="Mets L."/>
            <person name="Mittag M."/>
            <person name="Mittelmeier T."/>
            <person name="Moroney J.V."/>
            <person name="Moseley J."/>
            <person name="Napoli C."/>
            <person name="Nedelcu A.M."/>
            <person name="Niyogi K."/>
            <person name="Novoselov S.V."/>
            <person name="Paulsen I.T."/>
            <person name="Pazour G."/>
            <person name="Purton S."/>
            <person name="Ral J.P."/>
            <person name="Riano-Pachon D.M."/>
            <person name="Riekhof W."/>
            <person name="Rymarquis L."/>
            <person name="Schroda M."/>
            <person name="Stern D."/>
            <person name="Umen J."/>
            <person name="Willows R."/>
            <person name="Wilson N."/>
            <person name="Zimmer S.L."/>
            <person name="Allmer J."/>
            <person name="Balk J."/>
            <person name="Bisova K."/>
            <person name="Chen C.J."/>
            <person name="Elias M."/>
            <person name="Gendler K."/>
            <person name="Hauser C."/>
            <person name="Lamb M.R."/>
            <person name="Ledford H."/>
            <person name="Long J.C."/>
            <person name="Minagawa J."/>
            <person name="Page M.D."/>
            <person name="Pan J."/>
            <person name="Pootakham W."/>
            <person name="Roje S."/>
            <person name="Rose A."/>
            <person name="Stahlberg E."/>
            <person name="Terauchi A.M."/>
            <person name="Yang P."/>
            <person name="Ball S."/>
            <person name="Bowler C."/>
            <person name="Dieckmann C.L."/>
            <person name="Gladyshev V.N."/>
            <person name="Green P."/>
            <person name="Jorgensen R."/>
            <person name="Mayfield S."/>
            <person name="Mueller-Roeber B."/>
            <person name="Rajamani S."/>
            <person name="Sayre R.T."/>
            <person name="Brokstein P."/>
            <person name="Dubchak I."/>
            <person name="Goodstein D."/>
            <person name="Hornick L."/>
            <person name="Huang Y.W."/>
            <person name="Jhaveri J."/>
            <person name="Luo Y."/>
            <person name="Martinez D."/>
            <person name="Ngau W.C."/>
            <person name="Otillar B."/>
            <person name="Poliakov A."/>
            <person name="Porter A."/>
            <person name="Szajkowski L."/>
            <person name="Werner G."/>
            <person name="Zhou K."/>
            <person name="Grigoriev I.V."/>
            <person name="Rokhsar D.S."/>
            <person name="Grossman A.R."/>
        </authorList>
    </citation>
    <scope>NUCLEOTIDE SEQUENCE [LARGE SCALE GENOMIC DNA]</scope>
    <source>
        <strain evidence="3">CC-503</strain>
    </source>
</reference>